<feature type="transmembrane region" description="Helical" evidence="2">
    <location>
        <begin position="43"/>
        <end position="62"/>
    </location>
</feature>
<dbReference type="GeneID" id="19126650"/>
<keyword evidence="4" id="KW-1185">Reference proteome</keyword>
<keyword evidence="2" id="KW-0472">Membrane</keyword>
<evidence type="ECO:0000256" key="2">
    <source>
        <dbReference type="SAM" id="Phobius"/>
    </source>
</evidence>
<dbReference type="OrthoDB" id="5420247at2759"/>
<evidence type="ECO:0000313" key="3">
    <source>
        <dbReference type="EMBL" id="EUC49124.1"/>
    </source>
</evidence>
<protein>
    <submittedName>
        <fullName evidence="3">Uncharacterized protein</fullName>
    </submittedName>
</protein>
<organism evidence="3 4">
    <name type="scientific">Bipolaris oryzae ATCC 44560</name>
    <dbReference type="NCBI Taxonomy" id="930090"/>
    <lineage>
        <taxon>Eukaryota</taxon>
        <taxon>Fungi</taxon>
        <taxon>Dikarya</taxon>
        <taxon>Ascomycota</taxon>
        <taxon>Pezizomycotina</taxon>
        <taxon>Dothideomycetes</taxon>
        <taxon>Pleosporomycetidae</taxon>
        <taxon>Pleosporales</taxon>
        <taxon>Pleosporineae</taxon>
        <taxon>Pleosporaceae</taxon>
        <taxon>Bipolaris</taxon>
    </lineage>
</organism>
<proteinExistence type="predicted"/>
<dbReference type="EMBL" id="KI963934">
    <property type="protein sequence ID" value="EUC49124.1"/>
    <property type="molecule type" value="Genomic_DNA"/>
</dbReference>
<dbReference type="RefSeq" id="XP_007684323.1">
    <property type="nucleotide sequence ID" value="XM_007686133.1"/>
</dbReference>
<name>W6ZNL6_COCMI</name>
<feature type="region of interest" description="Disordered" evidence="1">
    <location>
        <begin position="280"/>
        <end position="373"/>
    </location>
</feature>
<keyword evidence="2" id="KW-0812">Transmembrane</keyword>
<evidence type="ECO:0000313" key="4">
    <source>
        <dbReference type="Proteomes" id="UP000054032"/>
    </source>
</evidence>
<feature type="compositionally biased region" description="Low complexity" evidence="1">
    <location>
        <begin position="319"/>
        <end position="332"/>
    </location>
</feature>
<reference evidence="3 4" key="1">
    <citation type="journal article" date="2013" name="PLoS Genet.">
        <title>Comparative genome structure, secondary metabolite, and effector coding capacity across Cochliobolus pathogens.</title>
        <authorList>
            <person name="Condon B.J."/>
            <person name="Leng Y."/>
            <person name="Wu D."/>
            <person name="Bushley K.E."/>
            <person name="Ohm R.A."/>
            <person name="Otillar R."/>
            <person name="Martin J."/>
            <person name="Schackwitz W."/>
            <person name="Grimwood J."/>
            <person name="MohdZainudin N."/>
            <person name="Xue C."/>
            <person name="Wang R."/>
            <person name="Manning V.A."/>
            <person name="Dhillon B."/>
            <person name="Tu Z.J."/>
            <person name="Steffenson B.J."/>
            <person name="Salamov A."/>
            <person name="Sun H."/>
            <person name="Lowry S."/>
            <person name="LaButti K."/>
            <person name="Han J."/>
            <person name="Copeland A."/>
            <person name="Lindquist E."/>
            <person name="Barry K."/>
            <person name="Schmutz J."/>
            <person name="Baker S.E."/>
            <person name="Ciuffetti L.M."/>
            <person name="Grigoriev I.V."/>
            <person name="Zhong S."/>
            <person name="Turgeon B.G."/>
        </authorList>
    </citation>
    <scope>NUCLEOTIDE SEQUENCE [LARGE SCALE GENOMIC DNA]</scope>
    <source>
        <strain evidence="3 4">ATCC 44560</strain>
    </source>
</reference>
<dbReference type="HOGENOM" id="CLU_033830_3_1_1"/>
<accession>W6ZNL6</accession>
<evidence type="ECO:0000256" key="1">
    <source>
        <dbReference type="SAM" id="MobiDB-lite"/>
    </source>
</evidence>
<dbReference type="eggNOG" id="ENOG502SMEG">
    <property type="taxonomic scope" value="Eukaryota"/>
</dbReference>
<dbReference type="PANTHER" id="PTHR42029">
    <property type="entry name" value="AN04G07800"/>
    <property type="match status" value="1"/>
</dbReference>
<feature type="transmembrane region" description="Helical" evidence="2">
    <location>
        <begin position="124"/>
        <end position="144"/>
    </location>
</feature>
<feature type="transmembrane region" description="Helical" evidence="2">
    <location>
        <begin position="95"/>
        <end position="112"/>
    </location>
</feature>
<dbReference type="AlphaFoldDB" id="W6ZNL6"/>
<dbReference type="Proteomes" id="UP000054032">
    <property type="component" value="Unassembled WGS sequence"/>
</dbReference>
<feature type="transmembrane region" description="Helical" evidence="2">
    <location>
        <begin position="209"/>
        <end position="229"/>
    </location>
</feature>
<gene>
    <name evidence="3" type="ORF">COCMIDRAFT_85357</name>
</gene>
<feature type="transmembrane region" description="Helical" evidence="2">
    <location>
        <begin position="69"/>
        <end position="89"/>
    </location>
</feature>
<dbReference type="KEGG" id="bor:COCMIDRAFT_85357"/>
<sequence length="425" mass="48271">MAPLSNINGEFLAMSKRRPEPATTRTSPPTRASMTLEGGFLEAWAQGYNVGSFIILMLIVLCNYRSGILLHKLILLELLLAIWHGTFIFVEDPYYGWYLSSTATLLFISYFLHNVVAWLKIRPFLPLWGSRFFIISLLCVQPFWVVEAWSNFAYFNQLATGSRVNLRTRPWEALVRDPWWIFTTWKLINAIKKTYTFSLWTLIKINRRFSVMLACMILSISFVIIDAAISAAKLSASSGINPYWRFALVFKCASDTIFLDDFKSMLDDIIAQKFTSAADTTGPGRSMSRTGGAANKRSRSMSREEAMESNMLEGLRTPSVSTTQNSQSRSSRPGFGSYFSSKSKRMERETSSNRMEREMSSSQKARETPSIHLYPPEASEASYSRHPSYESQGHVELTRPVHALYRNHELRATESDGSLLIGRLV</sequence>
<keyword evidence="2" id="KW-1133">Transmembrane helix</keyword>
<feature type="compositionally biased region" description="Basic and acidic residues" evidence="1">
    <location>
        <begin position="344"/>
        <end position="369"/>
    </location>
</feature>
<dbReference type="PANTHER" id="PTHR42029:SF3">
    <property type="entry name" value="AN04G07800"/>
    <property type="match status" value="1"/>
</dbReference>